<protein>
    <submittedName>
        <fullName evidence="3">Uncharacterized protein</fullName>
    </submittedName>
</protein>
<accession>A0A2U3DSQ0</accession>
<dbReference type="EMBL" id="LCWV01000035">
    <property type="protein sequence ID" value="PWI65291.1"/>
    <property type="molecule type" value="Genomic_DNA"/>
</dbReference>
<evidence type="ECO:0000256" key="1">
    <source>
        <dbReference type="SAM" id="MobiDB-lite"/>
    </source>
</evidence>
<evidence type="ECO:0000313" key="3">
    <source>
        <dbReference type="EMBL" id="PWI65291.1"/>
    </source>
</evidence>
<organism evidence="3 4">
    <name type="scientific">Purpureocillium lilacinum</name>
    <name type="common">Paecilomyces lilacinus</name>
    <dbReference type="NCBI Taxonomy" id="33203"/>
    <lineage>
        <taxon>Eukaryota</taxon>
        <taxon>Fungi</taxon>
        <taxon>Dikarya</taxon>
        <taxon>Ascomycota</taxon>
        <taxon>Pezizomycotina</taxon>
        <taxon>Sordariomycetes</taxon>
        <taxon>Hypocreomycetidae</taxon>
        <taxon>Hypocreales</taxon>
        <taxon>Ophiocordycipitaceae</taxon>
        <taxon>Purpureocillium</taxon>
    </lineage>
</organism>
<feature type="region of interest" description="Disordered" evidence="1">
    <location>
        <begin position="258"/>
        <end position="326"/>
    </location>
</feature>
<dbReference type="AlphaFoldDB" id="A0A2U3DSQ0"/>
<feature type="compositionally biased region" description="Basic and acidic residues" evidence="1">
    <location>
        <begin position="260"/>
        <end position="269"/>
    </location>
</feature>
<reference evidence="2" key="3">
    <citation type="submission" date="2023-11" db="EMBL/GenBank/DDBJ databases">
        <authorList>
            <person name="Beijen E."/>
            <person name="Ohm R.A."/>
        </authorList>
    </citation>
    <scope>NUCLEOTIDE SEQUENCE</scope>
    <source>
        <strain evidence="2">CBS 150709</strain>
    </source>
</reference>
<reference evidence="3 4" key="2">
    <citation type="journal article" date="2016" name="Front. Microbiol.">
        <title>Genome and transcriptome sequences reveal the specific parasitism of the nematophagous Purpureocillium lilacinum 36-1.</title>
        <authorList>
            <person name="Xie J."/>
            <person name="Li S."/>
            <person name="Mo C."/>
            <person name="Xiao X."/>
            <person name="Peng D."/>
            <person name="Wang G."/>
            <person name="Xiao Y."/>
        </authorList>
    </citation>
    <scope>NUCLEOTIDE SEQUENCE [LARGE SCALE GENOMIC DNA]</scope>
    <source>
        <strain evidence="3 4">36-1</strain>
    </source>
</reference>
<evidence type="ECO:0000313" key="5">
    <source>
        <dbReference type="Proteomes" id="UP001287286"/>
    </source>
</evidence>
<reference evidence="3" key="1">
    <citation type="submission" date="2015-05" db="EMBL/GenBank/DDBJ databases">
        <authorList>
            <person name="Wang D.B."/>
            <person name="Wang M."/>
        </authorList>
    </citation>
    <scope>NUCLEOTIDE SEQUENCE</scope>
    <source>
        <strain evidence="3">36-1</strain>
    </source>
</reference>
<feature type="region of interest" description="Disordered" evidence="1">
    <location>
        <begin position="144"/>
        <end position="169"/>
    </location>
</feature>
<feature type="compositionally biased region" description="Low complexity" evidence="1">
    <location>
        <begin position="144"/>
        <end position="156"/>
    </location>
</feature>
<reference evidence="2 5" key="4">
    <citation type="journal article" date="2024" name="Microbiol. Resour. Announc.">
        <title>Genome annotations for the ascomycete fungi Trichoderma harzianum, Trichoderma aggressivum, and Purpureocillium lilacinum.</title>
        <authorList>
            <person name="Beijen E.P.W."/>
            <person name="Ohm R.A."/>
        </authorList>
    </citation>
    <scope>NUCLEOTIDE SEQUENCE [LARGE SCALE GENOMIC DNA]</scope>
    <source>
        <strain evidence="2 5">CBS 150709</strain>
    </source>
</reference>
<proteinExistence type="predicted"/>
<dbReference type="Proteomes" id="UP000245956">
    <property type="component" value="Unassembled WGS sequence"/>
</dbReference>
<feature type="region of interest" description="Disordered" evidence="1">
    <location>
        <begin position="1"/>
        <end position="21"/>
    </location>
</feature>
<gene>
    <name evidence="3" type="ORF">PCL_07214</name>
    <name evidence="2" type="ORF">Purlil1_9544</name>
</gene>
<name>A0A2U3DSQ0_PURLI</name>
<keyword evidence="5" id="KW-1185">Reference proteome</keyword>
<dbReference type="Proteomes" id="UP001287286">
    <property type="component" value="Unassembled WGS sequence"/>
</dbReference>
<feature type="compositionally biased region" description="Basic residues" evidence="1">
    <location>
        <begin position="310"/>
        <end position="321"/>
    </location>
</feature>
<evidence type="ECO:0000313" key="4">
    <source>
        <dbReference type="Proteomes" id="UP000245956"/>
    </source>
</evidence>
<dbReference type="EMBL" id="JAWRVI010000044">
    <property type="protein sequence ID" value="KAK4086015.1"/>
    <property type="molecule type" value="Genomic_DNA"/>
</dbReference>
<evidence type="ECO:0000313" key="2">
    <source>
        <dbReference type="EMBL" id="KAK4086015.1"/>
    </source>
</evidence>
<comment type="caution">
    <text evidence="3">The sequence shown here is derived from an EMBL/GenBank/DDBJ whole genome shotgun (WGS) entry which is preliminary data.</text>
</comment>
<sequence length="338" mass="36085">MKRSERATIPPWPRARPPGCGLDSLGRGQPGVCEPLAQDGRTVMEGDRNLHEACVCVCMSGRRRLAAVVAQRDTQQQYQQQLVGEDGATKPNCSQLLVIAIHHGLGQAPLRAGNCTSLEGRAAVGCSPGLAAWVSNWNGWWKSGGAAQASPSQPAQWRPDPSTHLRAPEKAGVTAAPAPSLALHSVICSSLHPAGAGPLVYYSGQQTARPSHMPRLASPGPPPSMFCSTRDPPPPPLPTKTKAAAQLSSIFAPANTYGHVADHPTRDPRAITNISSISDDDRPTPPAAPGARQPRCPCRRNLQSTGPLRSRPRRAQTRRHTTVNETTISSRSWLLDMD</sequence>